<feature type="region of interest" description="Disordered" evidence="7">
    <location>
        <begin position="1"/>
        <end position="38"/>
    </location>
</feature>
<dbReference type="GO" id="GO:0031515">
    <property type="term" value="C:tRNA (m1A) methyltransferase complex"/>
    <property type="evidence" value="ECO:0007669"/>
    <property type="project" value="UniProtKB-UniRule"/>
</dbReference>
<dbReference type="InterPro" id="IPR017423">
    <property type="entry name" value="TRM6"/>
</dbReference>
<dbReference type="eggNOG" id="KOG1416">
    <property type="taxonomic scope" value="Eukaryota"/>
</dbReference>
<evidence type="ECO:0000313" key="10">
    <source>
        <dbReference type="Proteomes" id="UP000182444"/>
    </source>
</evidence>
<evidence type="ECO:0000256" key="7">
    <source>
        <dbReference type="SAM" id="MobiDB-lite"/>
    </source>
</evidence>
<evidence type="ECO:0000256" key="1">
    <source>
        <dbReference type="ARBA" id="ARBA00004123"/>
    </source>
</evidence>
<dbReference type="VEuPathDB" id="FungiDB:YALI1_B14238g"/>
<dbReference type="EMBL" id="KZ858951">
    <property type="protein sequence ID" value="RDW28627.1"/>
    <property type="molecule type" value="Genomic_DNA"/>
</dbReference>
<evidence type="ECO:0000256" key="5">
    <source>
        <dbReference type="ARBA" id="ARBA00023242"/>
    </source>
</evidence>
<evidence type="ECO:0000256" key="2">
    <source>
        <dbReference type="ARBA" id="ARBA00008320"/>
    </source>
</evidence>
<dbReference type="Proteomes" id="UP000182444">
    <property type="component" value="Chromosome 1B"/>
</dbReference>
<evidence type="ECO:0000256" key="6">
    <source>
        <dbReference type="PIRNR" id="PIRNR038170"/>
    </source>
</evidence>
<reference evidence="9 11" key="2">
    <citation type="submission" date="2018-07" db="EMBL/GenBank/DDBJ databases">
        <title>Draft Genome Assemblies for Five Robust Yarrowia lipolytica Strains Exhibiting High Lipid Production and Pentose Sugar Utilization and Sugar Alcohol Secretion from Undetoxified Lignocellulosic Biomass Hydrolysates.</title>
        <authorList>
            <consortium name="DOE Joint Genome Institute"/>
            <person name="Walker C."/>
            <person name="Ryu S."/>
            <person name="Na H."/>
            <person name="Zane M."/>
            <person name="LaButti K."/>
            <person name="Lipzen A."/>
            <person name="Haridas S."/>
            <person name="Barry K."/>
            <person name="Grigoriev I.V."/>
            <person name="Quarterman J."/>
            <person name="Slininger P."/>
            <person name="Dien B."/>
            <person name="Trinh C.T."/>
        </authorList>
    </citation>
    <scope>NUCLEOTIDE SEQUENCE [LARGE SCALE GENOMIC DNA]</scope>
    <source>
        <strain evidence="9 11">YB392</strain>
    </source>
</reference>
<dbReference type="KEGG" id="yli:2907608"/>
<evidence type="ECO:0000313" key="11">
    <source>
        <dbReference type="Proteomes" id="UP000256601"/>
    </source>
</evidence>
<name>A0A1D8N794_YARLL</name>
<dbReference type="GO" id="GO:0005634">
    <property type="term" value="C:nucleus"/>
    <property type="evidence" value="ECO:0007669"/>
    <property type="project" value="UniProtKB-SubCell"/>
</dbReference>
<evidence type="ECO:0000313" key="8">
    <source>
        <dbReference type="EMBL" id="AOW01513.1"/>
    </source>
</evidence>
<comment type="subunit">
    <text evidence="6">Heterotetramer.</text>
</comment>
<dbReference type="VEuPathDB" id="FungiDB:YALI0_B10582g"/>
<evidence type="ECO:0000256" key="4">
    <source>
        <dbReference type="ARBA" id="ARBA00022694"/>
    </source>
</evidence>
<accession>A0A1D8N794</accession>
<feature type="compositionally biased region" description="Basic and acidic residues" evidence="7">
    <location>
        <begin position="481"/>
        <end position="491"/>
    </location>
</feature>
<gene>
    <name evidence="9" type="ORF">B0I71DRAFT_127073</name>
    <name evidence="8" type="ORF">YALI1_B14238g</name>
</gene>
<feature type="compositionally biased region" description="Acidic residues" evidence="7">
    <location>
        <begin position="470"/>
        <end position="479"/>
    </location>
</feature>
<dbReference type="PANTHER" id="PTHR12945:SF0">
    <property type="entry name" value="TRNA (ADENINE(58)-N(1))-METHYLTRANSFERASE NON-CATALYTIC SUBUNIT TRM6"/>
    <property type="match status" value="1"/>
</dbReference>
<comment type="subcellular location">
    <subcellularLocation>
        <location evidence="1 6">Nucleus</location>
    </subcellularLocation>
</comment>
<comment type="similarity">
    <text evidence="2 6">Belongs to the TRM6/GCD10 family.</text>
</comment>
<dbReference type="Pfam" id="PF04189">
    <property type="entry name" value="Gcd10p"/>
    <property type="match status" value="1"/>
</dbReference>
<reference evidence="8 10" key="1">
    <citation type="journal article" date="2016" name="PLoS ONE">
        <title>Sequence Assembly of Yarrowia lipolytica Strain W29/CLIB89 Shows Transposable Element Diversity.</title>
        <authorList>
            <person name="Magnan C."/>
            <person name="Yu J."/>
            <person name="Chang I."/>
            <person name="Jahn E."/>
            <person name="Kanomata Y."/>
            <person name="Wu J."/>
            <person name="Zeller M."/>
            <person name="Oakes M."/>
            <person name="Baldi P."/>
            <person name="Sandmeyer S."/>
        </authorList>
    </citation>
    <scope>NUCLEOTIDE SEQUENCE [LARGE SCALE GENOMIC DNA]</scope>
    <source>
        <strain evidence="8">CLIB89</strain>
        <strain evidence="10">CLIB89(W29)</strain>
    </source>
</reference>
<dbReference type="GO" id="GO:0030488">
    <property type="term" value="P:tRNA methylation"/>
    <property type="evidence" value="ECO:0007669"/>
    <property type="project" value="InterPro"/>
</dbReference>
<feature type="region of interest" description="Disordered" evidence="7">
    <location>
        <begin position="438"/>
        <end position="491"/>
    </location>
</feature>
<evidence type="ECO:0000313" key="9">
    <source>
        <dbReference type="EMBL" id="RDW28627.1"/>
    </source>
</evidence>
<dbReference type="OrthoDB" id="10254665at2759"/>
<comment type="function">
    <text evidence="6">Substrate-binding subunit of tRNA (adenine-N1-)-methyltransferase, which catalyzes the formation of N1-methyladenine at position 58 (m1A58) in initiator methionyl-tRNA.</text>
</comment>
<proteinExistence type="inferred from homology"/>
<evidence type="ECO:0000256" key="3">
    <source>
        <dbReference type="ARBA" id="ARBA00021704"/>
    </source>
</evidence>
<dbReference type="PANTHER" id="PTHR12945">
    <property type="entry name" value="TRANSLATION INITIATION FACTOR EIF3-RELATED"/>
    <property type="match status" value="1"/>
</dbReference>
<dbReference type="AlphaFoldDB" id="A0A1D8N794"/>
<feature type="compositionally biased region" description="Polar residues" evidence="7">
    <location>
        <begin position="9"/>
        <end position="20"/>
    </location>
</feature>
<protein>
    <recommendedName>
        <fullName evidence="3 6">tRNA (adenine(58)-N(1))-methyltransferase non-catalytic subunit TRM6</fullName>
    </recommendedName>
</protein>
<dbReference type="EMBL" id="CP017554">
    <property type="protein sequence ID" value="AOW01513.1"/>
    <property type="molecule type" value="Genomic_DNA"/>
</dbReference>
<dbReference type="PIRSF" id="PIRSF038170">
    <property type="entry name" value="tRNA_m1A_mtfrase"/>
    <property type="match status" value="1"/>
</dbReference>
<keyword evidence="4 6" id="KW-0819">tRNA processing</keyword>
<sequence>MDVEMKDAAQQQEPVSARQTQVHRKSSKPESPPFIFDNPRIQPNTYCMVKLPSENFRVVKLIPNQTISIGKFGSFQVNDILGLPYGYTFEIQEDKRLRIIQEGVDDHDYVVGAKGALLEPEETNQTLIDTSESQTLSMAEIEEMKKQKTLSGKDIIDHVIKGHNEFHKKTAFSKEKYLRRKEQKYLRRFTPQPMCSSLLLDFYLEKDYKKVLDMSQEMLALLLSMANVRPGGKYLVVDETTGVLTAALMERMAGEGLIVVAHENEHPNLDALKYLSMPTELQDRMIKSINWLQFFEPEGEEEVPEKTPEQIASMKPRNRGAYFRKRNRWLELQNVNDLVANQGFDGLIVASTLHPASIVDRTLHAIGGSRPVVVYSEYKEVVTEVSQLMLKDLRVLAPSIWESRVRKYQTILGRMHPSMTSRGGGGYLVHGTRVFPNEEVNATQVRNRKRKREDGDKTKSSETEGKSEESVEPDTEQSAEPEAKLETDADA</sequence>
<keyword evidence="5 6" id="KW-0539">Nucleus</keyword>
<feature type="compositionally biased region" description="Basic and acidic residues" evidence="7">
    <location>
        <begin position="452"/>
        <end position="469"/>
    </location>
</feature>
<organism evidence="8 10">
    <name type="scientific">Yarrowia lipolytica</name>
    <name type="common">Candida lipolytica</name>
    <dbReference type="NCBI Taxonomy" id="4952"/>
    <lineage>
        <taxon>Eukaryota</taxon>
        <taxon>Fungi</taxon>
        <taxon>Dikarya</taxon>
        <taxon>Ascomycota</taxon>
        <taxon>Saccharomycotina</taxon>
        <taxon>Dipodascomycetes</taxon>
        <taxon>Dipodascales</taxon>
        <taxon>Dipodascales incertae sedis</taxon>
        <taxon>Yarrowia</taxon>
    </lineage>
</organism>
<dbReference type="Proteomes" id="UP000256601">
    <property type="component" value="Unassembled WGS sequence"/>
</dbReference>